<sequence>MAHIESHKHAPAQQPRLIPSAALTLLSLSVPGLALADATLPTVKVTGQTEATYKAETVSSPKFTQPLVDTPQTVTVIKKEILQEQGVASLSEALRNTPGVTLQLGEGGRTSLGDSIFMRGSDTQGAILVDGVRDLGAVTRDTFNTEQVEVIKGPAGADIGRGAGAGYVNMATKLPLADNFTGGALSLASGDKKRLTVDINRQLDLGIAGTALRLNLMKEDGGVPGRDKVSNESFGFAPSIAFGLGTPTRTYFYYQHIEQHNRPDGGVPTIGLDGFYDAEFDVGGAQAGVSPAEVDSDNFYGDKDDYQHVYADMLTARIEHDLGERTTISNLTRWGRLKSSSALNAPNTLDVTAADPANWTVQLRRQDDFDENTILTNQTNLRSSFVTGSVSHDLTAGIELIREKINTRDFTADTVDGNLYNPDPNAAFPALEFAGRAKGQIDTVAAYAFDTIGLTERWDLTAGLRLERYDAEYSFDPADPTDPTDAFDKSGTLTSWKLGLLYKPAANGSIYVAYANAEKPPGSDDFQLRANTANSSGNVNINSAELDPQEATNIELGTKWELMDRRLALTAALYRSDTKNLLARTDPLDPTSVVQVGKQRVQGVELGVVGQLTRRWQISAGLTTMDAKLLEGNGTSESRDDGAGVRWTPKVAATLWTTYQLPHNITIGGGGRYVGTQRRDVSPNSNADTTNMPEIPDYWVFDAMASYRVNKNLNLQLNVYNLFDKEYIATLNNNGRRYTPGTPLSAQLTASLMF</sequence>
<evidence type="ECO:0000256" key="5">
    <source>
        <dbReference type="ARBA" id="ARBA00022496"/>
    </source>
</evidence>
<dbReference type="InterPro" id="IPR012910">
    <property type="entry name" value="Plug_dom"/>
</dbReference>
<dbReference type="PANTHER" id="PTHR32552:SF89">
    <property type="entry name" value="CATECHOLATE SIDEROPHORE RECEPTOR FIU"/>
    <property type="match status" value="1"/>
</dbReference>
<evidence type="ECO:0000256" key="7">
    <source>
        <dbReference type="ARBA" id="ARBA00022729"/>
    </source>
</evidence>
<evidence type="ECO:0000313" key="19">
    <source>
        <dbReference type="EMBL" id="MBT0962613.1"/>
    </source>
</evidence>
<dbReference type="CDD" id="cd01347">
    <property type="entry name" value="ligand_gated_channel"/>
    <property type="match status" value="1"/>
</dbReference>
<dbReference type="SUPFAM" id="SSF56935">
    <property type="entry name" value="Porins"/>
    <property type="match status" value="1"/>
</dbReference>
<name>A0A944DGV3_DENI1</name>
<evidence type="ECO:0000256" key="3">
    <source>
        <dbReference type="ARBA" id="ARBA00022448"/>
    </source>
</evidence>
<dbReference type="NCBIfam" id="NF007349">
    <property type="entry name" value="PRK09840.1"/>
    <property type="match status" value="1"/>
</dbReference>
<proteinExistence type="inferred from homology"/>
<dbReference type="Gene3D" id="2.40.170.20">
    <property type="entry name" value="TonB-dependent receptor, beta-barrel domain"/>
    <property type="match status" value="1"/>
</dbReference>
<dbReference type="AlphaFoldDB" id="A0A944DGV3"/>
<dbReference type="GO" id="GO:0009279">
    <property type="term" value="C:cell outer membrane"/>
    <property type="evidence" value="ECO:0007669"/>
    <property type="project" value="UniProtKB-SubCell"/>
</dbReference>
<evidence type="ECO:0000256" key="13">
    <source>
        <dbReference type="ARBA" id="ARBA00023237"/>
    </source>
</evidence>
<dbReference type="NCBIfam" id="TIGR01783">
    <property type="entry name" value="TonB-siderophor"/>
    <property type="match status" value="1"/>
</dbReference>
<keyword evidence="12 19" id="KW-0675">Receptor</keyword>
<dbReference type="GO" id="GO:0015344">
    <property type="term" value="F:siderophore uptake transmembrane transporter activity"/>
    <property type="evidence" value="ECO:0007669"/>
    <property type="project" value="TreeGrafter"/>
</dbReference>
<protein>
    <submittedName>
        <fullName evidence="19">Catecholate siderophore receptor Fiu</fullName>
    </submittedName>
</protein>
<evidence type="ECO:0000313" key="20">
    <source>
        <dbReference type="Proteomes" id="UP000694660"/>
    </source>
</evidence>
<dbReference type="GO" id="GO:0015891">
    <property type="term" value="P:siderophore transport"/>
    <property type="evidence" value="ECO:0007669"/>
    <property type="project" value="InterPro"/>
</dbReference>
<dbReference type="Proteomes" id="UP000694660">
    <property type="component" value="Unassembled WGS sequence"/>
</dbReference>
<keyword evidence="5" id="KW-0410">Iron transport</keyword>
<keyword evidence="13 14" id="KW-0998">Cell outer membrane</keyword>
<dbReference type="Pfam" id="PF07715">
    <property type="entry name" value="Plug"/>
    <property type="match status" value="1"/>
</dbReference>
<dbReference type="InterPro" id="IPR036942">
    <property type="entry name" value="Beta-barrel_TonB_sf"/>
</dbReference>
<keyword evidence="9" id="KW-0406">Ion transport</keyword>
<keyword evidence="8" id="KW-0408">Iron</keyword>
<dbReference type="RefSeq" id="WP_214362561.1">
    <property type="nucleotide sequence ID" value="NZ_JAEKFT010000018.1"/>
</dbReference>
<evidence type="ECO:0000259" key="17">
    <source>
        <dbReference type="Pfam" id="PF00593"/>
    </source>
</evidence>
<evidence type="ECO:0000256" key="6">
    <source>
        <dbReference type="ARBA" id="ARBA00022692"/>
    </source>
</evidence>
<dbReference type="Gene3D" id="2.170.130.10">
    <property type="entry name" value="TonB-dependent receptor, plug domain"/>
    <property type="match status" value="1"/>
</dbReference>
<comment type="subcellular location">
    <subcellularLocation>
        <location evidence="1 14">Cell outer membrane</location>
        <topology evidence="1 14">Multi-pass membrane protein</topology>
    </subcellularLocation>
</comment>
<dbReference type="PANTHER" id="PTHR32552">
    <property type="entry name" value="FERRICHROME IRON RECEPTOR-RELATED"/>
    <property type="match status" value="1"/>
</dbReference>
<keyword evidence="10 15" id="KW-0798">TonB box</keyword>
<dbReference type="Pfam" id="PF00593">
    <property type="entry name" value="TonB_dep_Rec_b-barrel"/>
    <property type="match status" value="1"/>
</dbReference>
<evidence type="ECO:0000256" key="16">
    <source>
        <dbReference type="SAM" id="SignalP"/>
    </source>
</evidence>
<feature type="domain" description="TonB-dependent receptor plug" evidence="18">
    <location>
        <begin position="67"/>
        <end position="166"/>
    </location>
</feature>
<reference evidence="20" key="1">
    <citation type="journal article" date="2022" name="ISME J.">
        <title>Genetic and phylogenetic analysis of dissimilatory iodate-reducing bacteria identifies potential niches across the world's oceans.</title>
        <authorList>
            <person name="Reyes-Umana V."/>
            <person name="Henning Z."/>
            <person name="Lee K."/>
            <person name="Barnum T.P."/>
            <person name="Coates J.D."/>
        </authorList>
    </citation>
    <scope>NUCLEOTIDE SEQUENCE [LARGE SCALE GENOMIC DNA]</scope>
    <source>
        <strain evidence="20">IR12</strain>
    </source>
</reference>
<evidence type="ECO:0000256" key="2">
    <source>
        <dbReference type="ARBA" id="ARBA00009810"/>
    </source>
</evidence>
<evidence type="ECO:0000256" key="4">
    <source>
        <dbReference type="ARBA" id="ARBA00022452"/>
    </source>
</evidence>
<gene>
    <name evidence="19" type="ORF">I8J34_15640</name>
</gene>
<accession>A0A944DGV3</accession>
<evidence type="ECO:0000259" key="18">
    <source>
        <dbReference type="Pfam" id="PF07715"/>
    </source>
</evidence>
<dbReference type="InterPro" id="IPR039426">
    <property type="entry name" value="TonB-dep_rcpt-like"/>
</dbReference>
<comment type="caution">
    <text evidence="19">The sequence shown here is derived from an EMBL/GenBank/DDBJ whole genome shotgun (WGS) entry which is preliminary data.</text>
</comment>
<evidence type="ECO:0000256" key="10">
    <source>
        <dbReference type="ARBA" id="ARBA00023077"/>
    </source>
</evidence>
<dbReference type="GO" id="GO:0038023">
    <property type="term" value="F:signaling receptor activity"/>
    <property type="evidence" value="ECO:0007669"/>
    <property type="project" value="InterPro"/>
</dbReference>
<evidence type="ECO:0000256" key="15">
    <source>
        <dbReference type="RuleBase" id="RU003357"/>
    </source>
</evidence>
<feature type="signal peptide" evidence="16">
    <location>
        <begin position="1"/>
        <end position="36"/>
    </location>
</feature>
<comment type="similarity">
    <text evidence="2 14 15">Belongs to the TonB-dependent receptor family.</text>
</comment>
<dbReference type="EMBL" id="JAEKFT010000018">
    <property type="protein sequence ID" value="MBT0962613.1"/>
    <property type="molecule type" value="Genomic_DNA"/>
</dbReference>
<evidence type="ECO:0000256" key="11">
    <source>
        <dbReference type="ARBA" id="ARBA00023136"/>
    </source>
</evidence>
<keyword evidence="20" id="KW-1185">Reference proteome</keyword>
<keyword evidence="3 14" id="KW-0813">Transport</keyword>
<dbReference type="InterPro" id="IPR000531">
    <property type="entry name" value="Beta-barrel_TonB"/>
</dbReference>
<evidence type="ECO:0000256" key="12">
    <source>
        <dbReference type="ARBA" id="ARBA00023170"/>
    </source>
</evidence>
<keyword evidence="4 14" id="KW-1134">Transmembrane beta strand</keyword>
<dbReference type="InterPro" id="IPR037066">
    <property type="entry name" value="Plug_dom_sf"/>
</dbReference>
<keyword evidence="6 14" id="KW-0812">Transmembrane</keyword>
<evidence type="ECO:0000256" key="1">
    <source>
        <dbReference type="ARBA" id="ARBA00004571"/>
    </source>
</evidence>
<dbReference type="PROSITE" id="PS52016">
    <property type="entry name" value="TONB_DEPENDENT_REC_3"/>
    <property type="match status" value="1"/>
</dbReference>
<evidence type="ECO:0000256" key="9">
    <source>
        <dbReference type="ARBA" id="ARBA00023065"/>
    </source>
</evidence>
<keyword evidence="11 14" id="KW-0472">Membrane</keyword>
<evidence type="ECO:0000256" key="14">
    <source>
        <dbReference type="PROSITE-ProRule" id="PRU01360"/>
    </source>
</evidence>
<feature type="chain" id="PRO_5038036054" evidence="16">
    <location>
        <begin position="37"/>
        <end position="754"/>
    </location>
</feature>
<keyword evidence="7 16" id="KW-0732">Signal</keyword>
<dbReference type="InterPro" id="IPR010105">
    <property type="entry name" value="TonB_sidphr_rcpt"/>
</dbReference>
<organism evidence="19 20">
    <name type="scientific">Denitromonas iodatirespirans</name>
    <dbReference type="NCBI Taxonomy" id="2795389"/>
    <lineage>
        <taxon>Bacteria</taxon>
        <taxon>Pseudomonadati</taxon>
        <taxon>Pseudomonadota</taxon>
        <taxon>Betaproteobacteria</taxon>
        <taxon>Rhodocyclales</taxon>
        <taxon>Zoogloeaceae</taxon>
        <taxon>Denitromonas</taxon>
    </lineage>
</organism>
<feature type="domain" description="TonB-dependent receptor-like beta-barrel" evidence="17">
    <location>
        <begin position="276"/>
        <end position="722"/>
    </location>
</feature>
<evidence type="ECO:0000256" key="8">
    <source>
        <dbReference type="ARBA" id="ARBA00023004"/>
    </source>
</evidence>